<name>A0A0X3ARM3_9FLAO</name>
<proteinExistence type="predicted"/>
<dbReference type="OrthoDB" id="1161413at2"/>
<keyword evidence="3" id="KW-1185">Reference proteome</keyword>
<evidence type="ECO:0000259" key="1">
    <source>
        <dbReference type="Pfam" id="PF04965"/>
    </source>
</evidence>
<reference evidence="2 3" key="1">
    <citation type="submission" date="2016-01" db="EMBL/GenBank/DDBJ databases">
        <authorList>
            <person name="McClelland M."/>
            <person name="Jain A."/>
            <person name="Saraogi P."/>
            <person name="Mendelson R."/>
            <person name="Westerman R."/>
            <person name="SanMiguel P."/>
            <person name="Csonka L."/>
        </authorList>
    </citation>
    <scope>NUCLEOTIDE SEQUENCE [LARGE SCALE GENOMIC DNA]</scope>
    <source>
        <strain evidence="2 3">R-53146</strain>
    </source>
</reference>
<evidence type="ECO:0000313" key="3">
    <source>
        <dbReference type="Proteomes" id="UP000182761"/>
    </source>
</evidence>
<feature type="domain" description="IraD/Gp25-like" evidence="1">
    <location>
        <begin position="25"/>
        <end position="112"/>
    </location>
</feature>
<dbReference type="AlphaFoldDB" id="A0A0X3ARM3"/>
<protein>
    <submittedName>
        <fullName evidence="2">Gene 25-like lysozyme</fullName>
    </submittedName>
</protein>
<accession>A0A0X3ARM3</accession>
<dbReference type="Proteomes" id="UP000182761">
    <property type="component" value="Unassembled WGS sequence"/>
</dbReference>
<dbReference type="Gene3D" id="3.10.450.40">
    <property type="match status" value="1"/>
</dbReference>
<evidence type="ECO:0000313" key="2">
    <source>
        <dbReference type="EMBL" id="CVK17090.1"/>
    </source>
</evidence>
<dbReference type="RefSeq" id="WP_055426261.1">
    <property type="nucleotide sequence ID" value="NZ_FCOR01000015.1"/>
</dbReference>
<sequence>MYGIYYNTPINFKQLIEKKDVEKTNLDQSIAKYINILVTSSFGECKFNDMLGCNIWEMDFDLLSDTNSLRDKFKNDIKETIMMNESRLNLLEVEVSIGVSQIPSYRNSIRFKKKVMMKINGLIKKTNRPFNFYGYFFIGPLSQI</sequence>
<dbReference type="EMBL" id="FCOR01000015">
    <property type="protein sequence ID" value="CVK17090.1"/>
    <property type="molecule type" value="Genomic_DNA"/>
</dbReference>
<dbReference type="InterPro" id="IPR007048">
    <property type="entry name" value="IraD/Gp25-like"/>
</dbReference>
<organism evidence="2 3">
    <name type="scientific">Apibacter mensalis</name>
    <dbReference type="NCBI Taxonomy" id="1586267"/>
    <lineage>
        <taxon>Bacteria</taxon>
        <taxon>Pseudomonadati</taxon>
        <taxon>Bacteroidota</taxon>
        <taxon>Flavobacteriia</taxon>
        <taxon>Flavobacteriales</taxon>
        <taxon>Weeksellaceae</taxon>
        <taxon>Apibacter</taxon>
    </lineage>
</organism>
<gene>
    <name evidence="2" type="ORF">Ga0061079_11556</name>
</gene>
<dbReference type="Pfam" id="PF04965">
    <property type="entry name" value="GPW_gp25"/>
    <property type="match status" value="1"/>
</dbReference>
<dbReference type="STRING" id="1586267.GCA_001418685_01959"/>
<dbReference type="SUPFAM" id="SSF160719">
    <property type="entry name" value="gpW/gp25-like"/>
    <property type="match status" value="1"/>
</dbReference>